<evidence type="ECO:0000313" key="1">
    <source>
        <dbReference type="EMBL" id="KAG5378349.1"/>
    </source>
</evidence>
<evidence type="ECO:0008006" key="3">
    <source>
        <dbReference type="Google" id="ProtNLM"/>
    </source>
</evidence>
<dbReference type="EMBL" id="JADBGQ010000009">
    <property type="protein sequence ID" value="KAG5378349.1"/>
    <property type="molecule type" value="Genomic_DNA"/>
</dbReference>
<gene>
    <name evidence="1" type="primary">A07g503210.1_BraROA</name>
    <name evidence="1" type="ORF">IGI04_026191</name>
</gene>
<sequence length="317" mass="35334">MSALTLLAFFTRQSAVIVLIIGSCSLLHHEFMCWWNQELISIFGTSMDRILLSKYIPSALNCWSRLKSNKSSVSGFDQSVLHEVINGASDKGITPLHVAAVKGHIDITLGFGSFCCSGLTAYHGDSEKFASIKFVVSKKPDGLYPVVSGTCNVAKVLLHSRRVFSSVTSLAEARHLALIWAIESMASHRLNKVIFETEDEDLVGAVKRPRAWPSYRAYAMEIKTALSNMPEWELEVCHHGYEVAVVCCKGRGCLAERFVCRRTINLDCMEIKTALSNMPEWELEVVSRKSNMSTFLIERSVTMDMRLPSYVARGEVA</sequence>
<dbReference type="Proteomes" id="UP000823674">
    <property type="component" value="Chromosome A07"/>
</dbReference>
<protein>
    <recommendedName>
        <fullName evidence="3">RNase H type-1 domain-containing protein</fullName>
    </recommendedName>
</protein>
<keyword evidence="2" id="KW-1185">Reference proteome</keyword>
<name>A0ABQ7KVJ9_BRACM</name>
<organism evidence="1 2">
    <name type="scientific">Brassica rapa subsp. trilocularis</name>
    <dbReference type="NCBI Taxonomy" id="1813537"/>
    <lineage>
        <taxon>Eukaryota</taxon>
        <taxon>Viridiplantae</taxon>
        <taxon>Streptophyta</taxon>
        <taxon>Embryophyta</taxon>
        <taxon>Tracheophyta</taxon>
        <taxon>Spermatophyta</taxon>
        <taxon>Magnoliopsida</taxon>
        <taxon>eudicotyledons</taxon>
        <taxon>Gunneridae</taxon>
        <taxon>Pentapetalae</taxon>
        <taxon>rosids</taxon>
        <taxon>malvids</taxon>
        <taxon>Brassicales</taxon>
        <taxon>Brassicaceae</taxon>
        <taxon>Brassiceae</taxon>
        <taxon>Brassica</taxon>
    </lineage>
</organism>
<proteinExistence type="predicted"/>
<accession>A0ABQ7KVJ9</accession>
<evidence type="ECO:0000313" key="2">
    <source>
        <dbReference type="Proteomes" id="UP000823674"/>
    </source>
</evidence>
<comment type="caution">
    <text evidence="1">The sequence shown here is derived from an EMBL/GenBank/DDBJ whole genome shotgun (WGS) entry which is preliminary data.</text>
</comment>
<reference evidence="1 2" key="1">
    <citation type="submission" date="2021-03" db="EMBL/GenBank/DDBJ databases">
        <authorList>
            <person name="King G.J."/>
            <person name="Bancroft I."/>
            <person name="Baten A."/>
            <person name="Bloomfield J."/>
            <person name="Borpatragohain P."/>
            <person name="He Z."/>
            <person name="Irish N."/>
            <person name="Irwin J."/>
            <person name="Liu K."/>
            <person name="Mauleon R.P."/>
            <person name="Moore J."/>
            <person name="Morris R."/>
            <person name="Ostergaard L."/>
            <person name="Wang B."/>
            <person name="Wells R."/>
        </authorList>
    </citation>
    <scope>NUCLEOTIDE SEQUENCE [LARGE SCALE GENOMIC DNA]</scope>
    <source>
        <strain evidence="1">R-o-18</strain>
        <tissue evidence="1">Leaf</tissue>
    </source>
</reference>